<feature type="region of interest" description="Disordered" evidence="1">
    <location>
        <begin position="1"/>
        <end position="37"/>
    </location>
</feature>
<reference evidence="3" key="1">
    <citation type="submission" date="2016-10" db="EMBL/GenBank/DDBJ databases">
        <authorList>
            <person name="Varghese N."/>
            <person name="Submissions S."/>
        </authorList>
    </citation>
    <scope>NUCLEOTIDE SEQUENCE [LARGE SCALE GENOMIC DNA]</scope>
    <source>
        <strain evidence="3">CGMCC 1.10971</strain>
    </source>
</reference>
<proteinExistence type="predicted"/>
<dbReference type="EMBL" id="FOOU01000022">
    <property type="protein sequence ID" value="SFG96008.1"/>
    <property type="molecule type" value="Genomic_DNA"/>
</dbReference>
<keyword evidence="3" id="KW-1185">Reference proteome</keyword>
<dbReference type="AlphaFoldDB" id="A0A1I2W3E7"/>
<evidence type="ECO:0000313" key="3">
    <source>
        <dbReference type="Proteomes" id="UP000198623"/>
    </source>
</evidence>
<dbReference type="Proteomes" id="UP000198623">
    <property type="component" value="Unassembled WGS sequence"/>
</dbReference>
<accession>A0A1I2W3E7</accession>
<dbReference type="STRING" id="1045558.SAMN05216175_1226"/>
<evidence type="ECO:0000313" key="2">
    <source>
        <dbReference type="EMBL" id="SFG96008.1"/>
    </source>
</evidence>
<evidence type="ECO:0000256" key="1">
    <source>
        <dbReference type="SAM" id="MobiDB-lite"/>
    </source>
</evidence>
<sequence>MSTCCGSCGGQDAEEIKQQEQADAAKRKAENEKKDQE</sequence>
<feature type="compositionally biased region" description="Basic and acidic residues" evidence="1">
    <location>
        <begin position="14"/>
        <end position="37"/>
    </location>
</feature>
<name>A0A1I2W3E7_9GAMM</name>
<organism evidence="2 3">
    <name type="scientific">Neptunomonas qingdaonensis</name>
    <dbReference type="NCBI Taxonomy" id="1045558"/>
    <lineage>
        <taxon>Bacteria</taxon>
        <taxon>Pseudomonadati</taxon>
        <taxon>Pseudomonadota</taxon>
        <taxon>Gammaproteobacteria</taxon>
        <taxon>Oceanospirillales</taxon>
        <taxon>Oceanospirillaceae</taxon>
        <taxon>Neptunomonas</taxon>
    </lineage>
</organism>
<protein>
    <submittedName>
        <fullName evidence="2">Uncharacterized protein</fullName>
    </submittedName>
</protein>
<gene>
    <name evidence="2" type="ORF">SAMN05216175_1226</name>
</gene>